<dbReference type="KEGG" id="msaa:QYS49_34680"/>
<protein>
    <submittedName>
        <fullName evidence="2">Competence protein CoiA family protein</fullName>
    </submittedName>
</protein>
<evidence type="ECO:0000259" key="1">
    <source>
        <dbReference type="Pfam" id="PF25164"/>
    </source>
</evidence>
<keyword evidence="3" id="KW-1185">Reference proteome</keyword>
<dbReference type="RefSeq" id="WP_308351112.1">
    <property type="nucleotide sequence ID" value="NZ_CP129971.1"/>
</dbReference>
<reference evidence="2 3" key="1">
    <citation type="submission" date="2023-08" db="EMBL/GenBank/DDBJ databases">
        <title>Comparative genomics and taxonomic characterization of three novel marine species of genus Marivirga.</title>
        <authorList>
            <person name="Muhammad N."/>
            <person name="Kim S.-G."/>
        </authorList>
    </citation>
    <scope>NUCLEOTIDE SEQUENCE [LARGE SCALE GENOMIC DNA]</scope>
    <source>
        <strain evidence="2 3">BDSF4-3</strain>
    </source>
</reference>
<sequence>MITKLPYGIKGGELTSIHNVLSGLDCNCVCPKCGSKLIARKGEHKTHHFAHYHETNCEGAAETALHLVAKEILIQEKKLVIPGRLMFKNGSLIKNNSKEIIFDEVRSEEKTGDFQPDIIGIDKGRELFIEIAVTHFIDEIKHEKLIKYGTSTLEINLEALKDGFNTEELKQYLLEETSNKQWIYNSEEEKAKKLYYENETSLDTFENQNEKKWELKVQNFEKFKKENIKAGFRIIKVDIGENVYCPLKMKNTAKSLPKSYISDRIGNGGVWNGVIDDKRRFGMYIDLDNKKFPVFPPDNMRTDTNVKMGKFYFHQLNRIRDKSIQNYRKCIRCKFFKGSNLDLDLTLDETEIVCGYK</sequence>
<feature type="domain" description="Competence protein CoiA-like N-terminal" evidence="1">
    <location>
        <begin position="27"/>
        <end position="58"/>
    </location>
</feature>
<evidence type="ECO:0000313" key="3">
    <source>
        <dbReference type="Proteomes" id="UP001230496"/>
    </source>
</evidence>
<dbReference type="Proteomes" id="UP001230496">
    <property type="component" value="Chromosome"/>
</dbReference>
<dbReference type="AlphaFoldDB" id="A0AA51NEI4"/>
<evidence type="ECO:0000313" key="2">
    <source>
        <dbReference type="EMBL" id="WMN12805.1"/>
    </source>
</evidence>
<gene>
    <name evidence="2" type="ORF">QYS49_34680</name>
</gene>
<dbReference type="EMBL" id="CP129971">
    <property type="protein sequence ID" value="WMN12805.1"/>
    <property type="molecule type" value="Genomic_DNA"/>
</dbReference>
<dbReference type="InterPro" id="IPR057253">
    <property type="entry name" value="CoiA-like_N"/>
</dbReference>
<name>A0AA51NEI4_9BACT</name>
<dbReference type="Pfam" id="PF25164">
    <property type="entry name" value="CoiA_N"/>
    <property type="match status" value="1"/>
</dbReference>
<proteinExistence type="predicted"/>
<organism evidence="2 3">
    <name type="scientific">Marivirga salinarum</name>
    <dbReference type="NCBI Taxonomy" id="3059078"/>
    <lineage>
        <taxon>Bacteria</taxon>
        <taxon>Pseudomonadati</taxon>
        <taxon>Bacteroidota</taxon>
        <taxon>Cytophagia</taxon>
        <taxon>Cytophagales</taxon>
        <taxon>Marivirgaceae</taxon>
        <taxon>Marivirga</taxon>
    </lineage>
</organism>
<accession>A0AA51NEI4</accession>